<dbReference type="PROSITE" id="PS50082">
    <property type="entry name" value="WD_REPEATS_2"/>
    <property type="match status" value="6"/>
</dbReference>
<dbReference type="PRINTS" id="PR00320">
    <property type="entry name" value="GPROTEINBRPT"/>
</dbReference>
<name>A0A7S3CI67_9SPIT</name>
<feature type="repeat" description="WD" evidence="3">
    <location>
        <begin position="242"/>
        <end position="283"/>
    </location>
</feature>
<feature type="region of interest" description="Disordered" evidence="4">
    <location>
        <begin position="27"/>
        <end position="73"/>
    </location>
</feature>
<accession>A0A7S3CI67</accession>
<dbReference type="PANTHER" id="PTHR22847">
    <property type="entry name" value="WD40 REPEAT PROTEIN"/>
    <property type="match status" value="1"/>
</dbReference>
<dbReference type="PROSITE" id="PS00678">
    <property type="entry name" value="WD_REPEATS_1"/>
    <property type="match status" value="1"/>
</dbReference>
<feature type="repeat" description="WD" evidence="3">
    <location>
        <begin position="199"/>
        <end position="232"/>
    </location>
</feature>
<dbReference type="SMART" id="SM00320">
    <property type="entry name" value="WD40"/>
    <property type="match status" value="7"/>
</dbReference>
<dbReference type="InterPro" id="IPR015943">
    <property type="entry name" value="WD40/YVTN_repeat-like_dom_sf"/>
</dbReference>
<dbReference type="CDD" id="cd00200">
    <property type="entry name" value="WD40"/>
    <property type="match status" value="1"/>
</dbReference>
<keyword evidence="2" id="KW-0677">Repeat</keyword>
<evidence type="ECO:0000256" key="4">
    <source>
        <dbReference type="SAM" id="MobiDB-lite"/>
    </source>
</evidence>
<gene>
    <name evidence="5" type="ORF">SRAS04492_LOCUS833</name>
</gene>
<feature type="repeat" description="WD" evidence="3">
    <location>
        <begin position="284"/>
        <end position="325"/>
    </location>
</feature>
<proteinExistence type="predicted"/>
<protein>
    <submittedName>
        <fullName evidence="5">Uncharacterized protein</fullName>
    </submittedName>
</protein>
<dbReference type="PANTHER" id="PTHR22847:SF637">
    <property type="entry name" value="WD REPEAT DOMAIN 5B"/>
    <property type="match status" value="1"/>
</dbReference>
<sequence>MLMKLEKDRLVAKVENLETNLAQIKDTNEDGGTIDGGVSQTDMHSSPTKTQISSISKKGASPSQIKQRTQQSKFDYQKIQALPRQSEIRKLDPPNPHDHEEYDAINSHMNSVKTFKGHLMGVTSLAYNPKKDILATGSDDTTWKLWSIPNGDLIMSGEGHQDWVGGVSFNPVGNFLATSSGDGCVKIWDFINAKCKTTYSEHGQPVWKCDFHDSGDFLISCSMDHSIKLWDMVQTNHSRFTFRGHVDSVNSINWQPYSCMFVSGSGDKTVSLWDIRTNLCVQTFYGHNNAVNTVKFNLKGDLIVSGDCDGINKVWDIRMVREMTQFDSGLSSSNCAIFDKSSKFVLVGNEDSTIKVFNMQTGEKDGELKGHEDAVLDLCFDNNKDGYLLSASSDCSFRIWQ</sequence>
<dbReference type="InterPro" id="IPR020472">
    <property type="entry name" value="WD40_PAC1"/>
</dbReference>
<organism evidence="5">
    <name type="scientific">Strombidium rassoulzadegani</name>
    <dbReference type="NCBI Taxonomy" id="1082188"/>
    <lineage>
        <taxon>Eukaryota</taxon>
        <taxon>Sar</taxon>
        <taxon>Alveolata</taxon>
        <taxon>Ciliophora</taxon>
        <taxon>Intramacronucleata</taxon>
        <taxon>Spirotrichea</taxon>
        <taxon>Oligotrichia</taxon>
        <taxon>Strombidiidae</taxon>
        <taxon>Strombidium</taxon>
    </lineage>
</organism>
<evidence type="ECO:0000313" key="5">
    <source>
        <dbReference type="EMBL" id="CAE0229049.1"/>
    </source>
</evidence>
<dbReference type="InterPro" id="IPR001680">
    <property type="entry name" value="WD40_rpt"/>
</dbReference>
<feature type="repeat" description="WD" evidence="3">
    <location>
        <begin position="157"/>
        <end position="198"/>
    </location>
</feature>
<feature type="compositionally biased region" description="Polar residues" evidence="4">
    <location>
        <begin position="38"/>
        <end position="73"/>
    </location>
</feature>
<dbReference type="InterPro" id="IPR036322">
    <property type="entry name" value="WD40_repeat_dom_sf"/>
</dbReference>
<dbReference type="Pfam" id="PF00400">
    <property type="entry name" value="WD40"/>
    <property type="match status" value="6"/>
</dbReference>
<dbReference type="PROSITE" id="PS50294">
    <property type="entry name" value="WD_REPEATS_REGION"/>
    <property type="match status" value="6"/>
</dbReference>
<evidence type="ECO:0000256" key="1">
    <source>
        <dbReference type="ARBA" id="ARBA00022574"/>
    </source>
</evidence>
<dbReference type="GO" id="GO:1990234">
    <property type="term" value="C:transferase complex"/>
    <property type="evidence" value="ECO:0007669"/>
    <property type="project" value="UniProtKB-ARBA"/>
</dbReference>
<reference evidence="5" key="1">
    <citation type="submission" date="2021-01" db="EMBL/GenBank/DDBJ databases">
        <authorList>
            <person name="Corre E."/>
            <person name="Pelletier E."/>
            <person name="Niang G."/>
            <person name="Scheremetjew M."/>
            <person name="Finn R."/>
            <person name="Kale V."/>
            <person name="Holt S."/>
            <person name="Cochrane G."/>
            <person name="Meng A."/>
            <person name="Brown T."/>
            <person name="Cohen L."/>
        </authorList>
    </citation>
    <scope>NUCLEOTIDE SEQUENCE</scope>
    <source>
        <strain evidence="5">Ras09</strain>
    </source>
</reference>
<evidence type="ECO:0000256" key="2">
    <source>
        <dbReference type="ARBA" id="ARBA00022737"/>
    </source>
</evidence>
<feature type="repeat" description="WD" evidence="3">
    <location>
        <begin position="115"/>
        <end position="156"/>
    </location>
</feature>
<evidence type="ECO:0000256" key="3">
    <source>
        <dbReference type="PROSITE-ProRule" id="PRU00221"/>
    </source>
</evidence>
<dbReference type="AlphaFoldDB" id="A0A7S3CI67"/>
<dbReference type="Gene3D" id="2.130.10.10">
    <property type="entry name" value="YVTN repeat-like/Quinoprotein amine dehydrogenase"/>
    <property type="match status" value="2"/>
</dbReference>
<dbReference type="InterPro" id="IPR019775">
    <property type="entry name" value="WD40_repeat_CS"/>
</dbReference>
<dbReference type="SUPFAM" id="SSF50978">
    <property type="entry name" value="WD40 repeat-like"/>
    <property type="match status" value="1"/>
</dbReference>
<feature type="repeat" description="WD" evidence="3">
    <location>
        <begin position="368"/>
        <end position="401"/>
    </location>
</feature>
<dbReference type="EMBL" id="HBIA01001550">
    <property type="protein sequence ID" value="CAE0229049.1"/>
    <property type="molecule type" value="Transcribed_RNA"/>
</dbReference>
<keyword evidence="1 3" id="KW-0853">WD repeat</keyword>